<comment type="caution">
    <text evidence="1">The sequence shown here is derived from an EMBL/GenBank/DDBJ whole genome shotgun (WGS) entry which is preliminary data.</text>
</comment>
<reference evidence="2" key="1">
    <citation type="journal article" date="2019" name="Int. J. Syst. Evol. Microbiol.">
        <title>The Global Catalogue of Microorganisms (GCM) 10K type strain sequencing project: providing services to taxonomists for standard genome sequencing and annotation.</title>
        <authorList>
            <consortium name="The Broad Institute Genomics Platform"/>
            <consortium name="The Broad Institute Genome Sequencing Center for Infectious Disease"/>
            <person name="Wu L."/>
            <person name="Ma J."/>
        </authorList>
    </citation>
    <scope>NUCLEOTIDE SEQUENCE [LARGE SCALE GENOMIC DNA]</scope>
    <source>
        <strain evidence="2">JCM 3369</strain>
    </source>
</reference>
<accession>A0ABW2CLA6</accession>
<dbReference type="PANTHER" id="PTHR47916:SF1">
    <property type="entry name" value="3-HYDROXY-5-PHOSPHONOOXYPENTANE-2,4-DIONE THIOLASE"/>
    <property type="match status" value="1"/>
</dbReference>
<name>A0ABW2CLA6_9ACTN</name>
<dbReference type="CDD" id="cd00958">
    <property type="entry name" value="DhnA"/>
    <property type="match status" value="1"/>
</dbReference>
<gene>
    <name evidence="1" type="ORF">ACFQKB_21260</name>
</gene>
<dbReference type="Pfam" id="PF01791">
    <property type="entry name" value="DeoC"/>
    <property type="match status" value="1"/>
</dbReference>
<dbReference type="InterPro" id="IPR041720">
    <property type="entry name" value="FbaB-like"/>
</dbReference>
<dbReference type="RefSeq" id="WP_160822624.1">
    <property type="nucleotide sequence ID" value="NZ_JBHSXS010000012.1"/>
</dbReference>
<dbReference type="PIRSF" id="PIRSF038992">
    <property type="entry name" value="Aldolase_Ia"/>
    <property type="match status" value="1"/>
</dbReference>
<dbReference type="InterPro" id="IPR013785">
    <property type="entry name" value="Aldolase_TIM"/>
</dbReference>
<dbReference type="NCBIfam" id="NF005556">
    <property type="entry name" value="PRK07226.1"/>
    <property type="match status" value="1"/>
</dbReference>
<dbReference type="Gene3D" id="3.20.20.70">
    <property type="entry name" value="Aldolase class I"/>
    <property type="match status" value="1"/>
</dbReference>
<organism evidence="1 2">
    <name type="scientific">Actinomadura yumaensis</name>
    <dbReference type="NCBI Taxonomy" id="111807"/>
    <lineage>
        <taxon>Bacteria</taxon>
        <taxon>Bacillati</taxon>
        <taxon>Actinomycetota</taxon>
        <taxon>Actinomycetes</taxon>
        <taxon>Streptosporangiales</taxon>
        <taxon>Thermomonosporaceae</taxon>
        <taxon>Actinomadura</taxon>
    </lineage>
</organism>
<dbReference type="SUPFAM" id="SSF51569">
    <property type="entry name" value="Aldolase"/>
    <property type="match status" value="1"/>
</dbReference>
<dbReference type="InterPro" id="IPR002915">
    <property type="entry name" value="DeoC/FbaB/LacD_aldolase"/>
</dbReference>
<evidence type="ECO:0000313" key="2">
    <source>
        <dbReference type="Proteomes" id="UP001596380"/>
    </source>
</evidence>
<dbReference type="PANTHER" id="PTHR47916">
    <property type="entry name" value="FRUCTOSE-BISPHOSPHATE ALDOLASE CLASS 1"/>
    <property type="match status" value="1"/>
</dbReference>
<dbReference type="Proteomes" id="UP001596380">
    <property type="component" value="Unassembled WGS sequence"/>
</dbReference>
<dbReference type="SMART" id="SM01133">
    <property type="entry name" value="DeoC"/>
    <property type="match status" value="1"/>
</dbReference>
<dbReference type="EMBL" id="JBHSXS010000012">
    <property type="protein sequence ID" value="MFC6882297.1"/>
    <property type="molecule type" value="Genomic_DNA"/>
</dbReference>
<keyword evidence="2" id="KW-1185">Reference proteome</keyword>
<proteinExistence type="predicted"/>
<evidence type="ECO:0000313" key="1">
    <source>
        <dbReference type="EMBL" id="MFC6882297.1"/>
    </source>
</evidence>
<sequence>MASTTGVGIGKQIRMERLLHRHRERLFLVPMDHSVTDGPIATGDGMERLIGEIAGNGADGVVLHKGRLRFLDPRMFRALSVVVHLSASTNQAPDTDEKILVGDVEQAVRLGADAVSVHVNLGCDTEAAQLADLGRTAEHCARWGMPLLAMVYPRGPRVRDPRDPELVAHAATVAVDLGADIVKTPYTGSVETMTEVVRSCPIPLIAAGGAAVPAAPALLASIRSIMRSGAAGVAVGRNVFQARDVAGVTRSIAEIVHGPEQDAGRAKVLEHAALIRGVK</sequence>
<protein>
    <submittedName>
        <fullName evidence="1">2-amino-3,7-dideoxy-D-threo-hept-6-ulosonate synthase</fullName>
    </submittedName>
</protein>
<dbReference type="InterPro" id="IPR050456">
    <property type="entry name" value="DeoC/FbaB_aldolase"/>
</dbReference>